<comment type="caution">
    <text evidence="1">The sequence shown here is derived from an EMBL/GenBank/DDBJ whole genome shotgun (WGS) entry which is preliminary data.</text>
</comment>
<reference evidence="2" key="1">
    <citation type="submission" date="2018-09" db="EMBL/GenBank/DDBJ databases">
        <authorList>
            <person name="Livingstone P.G."/>
            <person name="Whitworth D.E."/>
        </authorList>
    </citation>
    <scope>NUCLEOTIDE SEQUENCE [LARGE SCALE GENOMIC DNA]</scope>
    <source>
        <strain evidence="2">AB047A</strain>
    </source>
</reference>
<accession>A0A3A8Q267</accession>
<dbReference type="Proteomes" id="UP000282656">
    <property type="component" value="Unassembled WGS sequence"/>
</dbReference>
<dbReference type="Gene3D" id="2.60.40.10">
    <property type="entry name" value="Immunoglobulins"/>
    <property type="match status" value="1"/>
</dbReference>
<protein>
    <submittedName>
        <fullName evidence="1">Uncharacterized protein</fullName>
    </submittedName>
</protein>
<dbReference type="AlphaFoldDB" id="A0A3A8Q267"/>
<gene>
    <name evidence="1" type="ORF">D7X96_32455</name>
</gene>
<dbReference type="RefSeq" id="WP_121771500.1">
    <property type="nucleotide sequence ID" value="NZ_RAWM01000136.1"/>
</dbReference>
<dbReference type="InterPro" id="IPR013783">
    <property type="entry name" value="Ig-like_fold"/>
</dbReference>
<dbReference type="EMBL" id="RAWM01000136">
    <property type="protein sequence ID" value="RKH61020.1"/>
    <property type="molecule type" value="Genomic_DNA"/>
</dbReference>
<keyword evidence="2" id="KW-1185">Reference proteome</keyword>
<proteinExistence type="predicted"/>
<evidence type="ECO:0000313" key="2">
    <source>
        <dbReference type="Proteomes" id="UP000282656"/>
    </source>
</evidence>
<organism evidence="1 2">
    <name type="scientific">Corallococcus interemptor</name>
    <dbReference type="NCBI Taxonomy" id="2316720"/>
    <lineage>
        <taxon>Bacteria</taxon>
        <taxon>Pseudomonadati</taxon>
        <taxon>Myxococcota</taxon>
        <taxon>Myxococcia</taxon>
        <taxon>Myxococcales</taxon>
        <taxon>Cystobacterineae</taxon>
        <taxon>Myxococcaceae</taxon>
        <taxon>Corallococcus</taxon>
    </lineage>
</organism>
<sequence length="244" mass="24819">MFLAAGQESTVTLTVRAPANLLPSLLSEVTVTASSGGAPGVSASARAKTYTPPPPPVTGVATTTAILTPAANASVTIGQATLLSARVRNASTNAVVTGPLRGVVTFFVAGVAIGADDDADGDGVFSLPWSIATDTWTATGAQDSRAVYSGVTLQPNAQNLLGSTAAGVVTLTARVTDALSGIKNVAFARDGSGIRAGTLQSNGNWTAELDTRELLDGTHTVDVWMTDAVDNFVIQSFSFTVKNH</sequence>
<evidence type="ECO:0000313" key="1">
    <source>
        <dbReference type="EMBL" id="RKH61020.1"/>
    </source>
</evidence>
<dbReference type="Pfam" id="PF17957">
    <property type="entry name" value="Big_7"/>
    <property type="match status" value="1"/>
</dbReference>
<name>A0A3A8Q267_9BACT</name>